<keyword evidence="6" id="KW-0472">Membrane</keyword>
<dbReference type="InterPro" id="IPR034693">
    <property type="entry name" value="CdaS"/>
</dbReference>
<dbReference type="InterPro" id="IPR053472">
    <property type="entry name" value="DAC_CdaS-like"/>
</dbReference>
<keyword evidence="5 6" id="KW-0067">ATP-binding</keyword>
<dbReference type="InterPro" id="IPR019457">
    <property type="entry name" value="CdaS_N"/>
</dbReference>
<evidence type="ECO:0000313" key="8">
    <source>
        <dbReference type="EMBL" id="QAV19888.1"/>
    </source>
</evidence>
<keyword evidence="6" id="KW-1133">Transmembrane helix</keyword>
<organism evidence="8 9">
    <name type="scientific">Paenibacillus chitinolyticus</name>
    <dbReference type="NCBI Taxonomy" id="79263"/>
    <lineage>
        <taxon>Bacteria</taxon>
        <taxon>Bacillati</taxon>
        <taxon>Bacillota</taxon>
        <taxon>Bacilli</taxon>
        <taxon>Bacillales</taxon>
        <taxon>Paenibacillaceae</taxon>
        <taxon>Paenibacillus</taxon>
    </lineage>
</organism>
<protein>
    <recommendedName>
        <fullName evidence="6">Diadenylate cyclase</fullName>
        <shortName evidence="6">DAC</shortName>
        <ecNumber evidence="6">2.7.7.85</ecNumber>
    </recommendedName>
    <alternativeName>
        <fullName evidence="6">Cyclic-di-AMP synthase</fullName>
        <shortName evidence="6">c-di-AMP synthase</shortName>
    </alternativeName>
</protein>
<keyword evidence="6" id="KW-0812">Transmembrane</keyword>
<dbReference type="InterPro" id="IPR036888">
    <property type="entry name" value="DNA_integrity_DisA_N_sf"/>
</dbReference>
<dbReference type="Pfam" id="PF10372">
    <property type="entry name" value="CdaS_N"/>
    <property type="match status" value="1"/>
</dbReference>
<dbReference type="GO" id="GO:0006171">
    <property type="term" value="P:cAMP biosynthetic process"/>
    <property type="evidence" value="ECO:0007669"/>
    <property type="project" value="InterPro"/>
</dbReference>
<proteinExistence type="inferred from homology"/>
<dbReference type="GO" id="GO:0106408">
    <property type="term" value="F:diadenylate cyclase activity"/>
    <property type="evidence" value="ECO:0007669"/>
    <property type="project" value="UniProtKB-EC"/>
</dbReference>
<dbReference type="AlphaFoldDB" id="A0A410WZL9"/>
<keyword evidence="6" id="KW-1003">Cell membrane</keyword>
<keyword evidence="3 6" id="KW-0548">Nucleotidyltransferase</keyword>
<dbReference type="Gene3D" id="3.40.1700.10">
    <property type="entry name" value="DNA integrity scanning protein, DisA, N-terminal domain"/>
    <property type="match status" value="1"/>
</dbReference>
<dbReference type="NCBIfam" id="NF038328">
    <property type="entry name" value="c-di-AMP_CdaS"/>
    <property type="match status" value="1"/>
</dbReference>
<keyword evidence="2 6" id="KW-0808">Transferase</keyword>
<evidence type="ECO:0000256" key="6">
    <source>
        <dbReference type="HAMAP-Rule" id="MF_00838"/>
    </source>
</evidence>
<comment type="subunit">
    <text evidence="6">Probably oligomerizes.</text>
</comment>
<evidence type="ECO:0000259" key="7">
    <source>
        <dbReference type="PROSITE" id="PS51794"/>
    </source>
</evidence>
<dbReference type="GO" id="GO:0004016">
    <property type="term" value="F:adenylate cyclase activity"/>
    <property type="evidence" value="ECO:0007669"/>
    <property type="project" value="UniProtKB-UniRule"/>
</dbReference>
<comment type="similarity">
    <text evidence="6">Belongs to the adenylate cyclase family. DacB/CdaS subfamily.</text>
</comment>
<dbReference type="PROSITE" id="PS51794">
    <property type="entry name" value="DAC"/>
    <property type="match status" value="1"/>
</dbReference>
<dbReference type="KEGG" id="pchi:PC41400_20395"/>
<sequence>MAIPYADCDFSPMKQNLKDDLEKLVLRLQRSIQTLDEENHCMLGEIEGIKENFLNIESRASSFYLNCYLSPFTDKYTELSVSAQNLSKRRHGALIVVQRNDSLDGLIQPGVAIGASVTQSLLESLFYPGTPLHDGAVLIKFNEIVSAKNILPLSHIVQAEPKLGTRHRAAIGITELSDAIVLVVSEETGRVSFASKGYLYPIVPR</sequence>
<dbReference type="PANTHER" id="PTHR34185:SF2">
    <property type="entry name" value="CYCLIC DI-AMP SYNTHASE CDAS"/>
    <property type="match status" value="1"/>
</dbReference>
<comment type="catalytic activity">
    <reaction evidence="1 6">
        <text>2 ATP = 3',3'-c-di-AMP + 2 diphosphate</text>
        <dbReference type="Rhea" id="RHEA:35655"/>
        <dbReference type="ChEBI" id="CHEBI:30616"/>
        <dbReference type="ChEBI" id="CHEBI:33019"/>
        <dbReference type="ChEBI" id="CHEBI:71500"/>
        <dbReference type="EC" id="2.7.7.85"/>
    </reaction>
</comment>
<feature type="domain" description="DAC" evidence="7">
    <location>
        <begin position="46"/>
        <end position="205"/>
    </location>
</feature>
<dbReference type="EMBL" id="CP026520">
    <property type="protein sequence ID" value="QAV19888.1"/>
    <property type="molecule type" value="Genomic_DNA"/>
</dbReference>
<dbReference type="InterPro" id="IPR003390">
    <property type="entry name" value="DNA_integrity_scan_DisA_N"/>
</dbReference>
<dbReference type="OrthoDB" id="9807385at2"/>
<reference evidence="8 9" key="1">
    <citation type="submission" date="2018-01" db="EMBL/GenBank/DDBJ databases">
        <title>The whole genome sequencing and assembly of Paenibacillus chitinolyticus KCCM 41400 strain.</title>
        <authorList>
            <person name="Kim J.-Y."/>
            <person name="Park M.-K."/>
            <person name="Lee Y.-J."/>
            <person name="Yi H."/>
            <person name="Bahn Y.-S."/>
            <person name="Kim J.F."/>
            <person name="Lee D.-W."/>
        </authorList>
    </citation>
    <scope>NUCLEOTIDE SEQUENCE [LARGE SCALE GENOMIC DNA]</scope>
    <source>
        <strain evidence="8 9">KCCM 41400</strain>
    </source>
</reference>
<dbReference type="HAMAP" id="MF_00838">
    <property type="entry name" value="DacB"/>
    <property type="match status" value="1"/>
</dbReference>
<evidence type="ECO:0000256" key="5">
    <source>
        <dbReference type="ARBA" id="ARBA00022840"/>
    </source>
</evidence>
<name>A0A410WZL9_9BACL</name>
<evidence type="ECO:0000256" key="3">
    <source>
        <dbReference type="ARBA" id="ARBA00022695"/>
    </source>
</evidence>
<evidence type="ECO:0000256" key="1">
    <source>
        <dbReference type="ARBA" id="ARBA00000877"/>
    </source>
</evidence>
<dbReference type="SUPFAM" id="SSF143597">
    <property type="entry name" value="YojJ-like"/>
    <property type="match status" value="1"/>
</dbReference>
<dbReference type="GO" id="GO:0005524">
    <property type="term" value="F:ATP binding"/>
    <property type="evidence" value="ECO:0007669"/>
    <property type="project" value="UniProtKB-UniRule"/>
</dbReference>
<keyword evidence="4 6" id="KW-0547">Nucleotide-binding</keyword>
<evidence type="ECO:0000256" key="4">
    <source>
        <dbReference type="ARBA" id="ARBA00022741"/>
    </source>
</evidence>
<dbReference type="Gene3D" id="1.10.287.770">
    <property type="entry name" value="YojJ-like"/>
    <property type="match status" value="1"/>
</dbReference>
<comment type="function">
    <text evidence="6">Catalyzes the condensation of 2 ATP molecules into cyclic di-AMP (c-di-AMP), a second messenger used to regulate differing processes in different bacteria.</text>
</comment>
<dbReference type="Proteomes" id="UP000288943">
    <property type="component" value="Chromosome"/>
</dbReference>
<dbReference type="InterPro" id="IPR050338">
    <property type="entry name" value="DisA"/>
</dbReference>
<dbReference type="PANTHER" id="PTHR34185">
    <property type="entry name" value="DIADENYLATE CYCLASE"/>
    <property type="match status" value="1"/>
</dbReference>
<dbReference type="EC" id="2.7.7.85" evidence="6"/>
<evidence type="ECO:0000313" key="9">
    <source>
        <dbReference type="Proteomes" id="UP000288943"/>
    </source>
</evidence>
<dbReference type="GeneID" id="95377155"/>
<dbReference type="Pfam" id="PF02457">
    <property type="entry name" value="DAC"/>
    <property type="match status" value="1"/>
</dbReference>
<dbReference type="RefSeq" id="WP_042227275.1">
    <property type="nucleotide sequence ID" value="NZ_CP026520.1"/>
</dbReference>
<evidence type="ECO:0000256" key="2">
    <source>
        <dbReference type="ARBA" id="ARBA00022679"/>
    </source>
</evidence>
<gene>
    <name evidence="6" type="primary">dacB</name>
    <name evidence="8" type="ORF">PC41400_20395</name>
</gene>
<accession>A0A410WZL9</accession>